<name>F6DKS2_DESRL</name>
<dbReference type="STRING" id="696281.Desru_2198"/>
<keyword evidence="3" id="KW-0408">Iron</keyword>
<keyword evidence="1" id="KW-0949">S-adenosyl-L-methionine</keyword>
<dbReference type="EMBL" id="CP002780">
    <property type="protein sequence ID" value="AEG60447.1"/>
    <property type="molecule type" value="Genomic_DNA"/>
</dbReference>
<keyword evidence="4" id="KW-0411">Iron-sulfur</keyword>
<dbReference type="eggNOG" id="COG0535">
    <property type="taxonomic scope" value="Bacteria"/>
</dbReference>
<sequence length="443" mass="50537">MLKSKQMRGIRRVPVTLRILANKEIRRLPVKVVLGLSELFKNSKITKFAGKYYMNSFTPPYPSPAFTQFLKSIRYLRSGQGIPVYTDIAITKVCPYRCWHCSYQKREVGEDRSLEQLKRLIGDLLDMGGCIIGITGGEPLTRRDLPELIASIDERAASLLFTTGFLLTTQLAGQLKEAGLTMPIISLDHYKKEVHDELRGYKGAFELAIDAIKIFKEKGFYVCLTMAPTKDVVNVKNEIHKYLTFVQELGVHEVRIAVPSLSGNLLGKSELEFGYNERQLLNELNLYYNTKTNYPSVSSFSLIEGKEQFGCGAGYHFCFIDHLGNVCPCDVSPLRFGNINDSAFRDIWRKMTGYFHSPRSSCYSNVVSKSVQELFEGYLPLSQQSSEEIVKKMPPTVVEYELPDFYRKIGFKKRRIDGVETYENSRFNQPFTHPKRCSHEGKD</sequence>
<dbReference type="Pfam" id="PF04055">
    <property type="entry name" value="Radical_SAM"/>
    <property type="match status" value="1"/>
</dbReference>
<keyword evidence="2" id="KW-0479">Metal-binding</keyword>
<evidence type="ECO:0000256" key="4">
    <source>
        <dbReference type="ARBA" id="ARBA00023014"/>
    </source>
</evidence>
<dbReference type="SFLD" id="SFLDG01067">
    <property type="entry name" value="SPASM/twitch_domain_containing"/>
    <property type="match status" value="1"/>
</dbReference>
<accession>F6DKS2</accession>
<dbReference type="InterPro" id="IPR023885">
    <property type="entry name" value="4Fe4S-binding_SPASM_dom"/>
</dbReference>
<dbReference type="InterPro" id="IPR013785">
    <property type="entry name" value="Aldolase_TIM"/>
</dbReference>
<dbReference type="Proteomes" id="UP000009234">
    <property type="component" value="Chromosome"/>
</dbReference>
<evidence type="ECO:0000256" key="3">
    <source>
        <dbReference type="ARBA" id="ARBA00023004"/>
    </source>
</evidence>
<dbReference type="PROSITE" id="PS51918">
    <property type="entry name" value="RADICAL_SAM"/>
    <property type="match status" value="1"/>
</dbReference>
<dbReference type="GO" id="GO:0046872">
    <property type="term" value="F:metal ion binding"/>
    <property type="evidence" value="ECO:0007669"/>
    <property type="project" value="UniProtKB-KW"/>
</dbReference>
<gene>
    <name evidence="6" type="ordered locus">Desru_2198</name>
</gene>
<dbReference type="PANTHER" id="PTHR11228">
    <property type="entry name" value="RADICAL SAM DOMAIN PROTEIN"/>
    <property type="match status" value="1"/>
</dbReference>
<dbReference type="InterPro" id="IPR058240">
    <property type="entry name" value="rSAM_sf"/>
</dbReference>
<dbReference type="Gene3D" id="3.20.20.70">
    <property type="entry name" value="Aldolase class I"/>
    <property type="match status" value="1"/>
</dbReference>
<dbReference type="HOGENOM" id="CLU_043914_1_0_9"/>
<dbReference type="GO" id="GO:0051536">
    <property type="term" value="F:iron-sulfur cluster binding"/>
    <property type="evidence" value="ECO:0007669"/>
    <property type="project" value="UniProtKB-KW"/>
</dbReference>
<dbReference type="SFLD" id="SFLDS00029">
    <property type="entry name" value="Radical_SAM"/>
    <property type="match status" value="1"/>
</dbReference>
<dbReference type="SFLD" id="SFLDG01386">
    <property type="entry name" value="main_SPASM_domain-containing"/>
    <property type="match status" value="1"/>
</dbReference>
<evidence type="ECO:0000256" key="1">
    <source>
        <dbReference type="ARBA" id="ARBA00022691"/>
    </source>
</evidence>
<dbReference type="AlphaFoldDB" id="F6DKS2"/>
<evidence type="ECO:0000256" key="2">
    <source>
        <dbReference type="ARBA" id="ARBA00022723"/>
    </source>
</evidence>
<evidence type="ECO:0000313" key="7">
    <source>
        <dbReference type="Proteomes" id="UP000009234"/>
    </source>
</evidence>
<dbReference type="Pfam" id="PF13186">
    <property type="entry name" value="SPASM"/>
    <property type="match status" value="1"/>
</dbReference>
<evidence type="ECO:0000313" key="6">
    <source>
        <dbReference type="EMBL" id="AEG60447.1"/>
    </source>
</evidence>
<dbReference type="CDD" id="cd01335">
    <property type="entry name" value="Radical_SAM"/>
    <property type="match status" value="1"/>
</dbReference>
<dbReference type="SUPFAM" id="SSF102114">
    <property type="entry name" value="Radical SAM enzymes"/>
    <property type="match status" value="1"/>
</dbReference>
<reference evidence="7" key="1">
    <citation type="submission" date="2011-05" db="EMBL/GenBank/DDBJ databases">
        <title>Complete sequence of Desulfotomaculum ruminis DSM 2154.</title>
        <authorList>
            <person name="Lucas S."/>
            <person name="Copeland A."/>
            <person name="Lapidus A."/>
            <person name="Cheng J.-F."/>
            <person name="Goodwin L."/>
            <person name="Pitluck S."/>
            <person name="Lu M."/>
            <person name="Detter J.C."/>
            <person name="Han C."/>
            <person name="Tapia R."/>
            <person name="Land M."/>
            <person name="Hauser L."/>
            <person name="Kyrpides N."/>
            <person name="Ivanova N."/>
            <person name="Mikhailova N."/>
            <person name="Pagani I."/>
            <person name="Stams A.J.M."/>
            <person name="Plugge C.M."/>
            <person name="Muyzer G."/>
            <person name="Kuever J."/>
            <person name="Parshina S.N."/>
            <person name="Ivanova A.E."/>
            <person name="Nazina T.N."/>
            <person name="Brambilla E."/>
            <person name="Spring S."/>
            <person name="Klenk H.-P."/>
            <person name="Woyke T."/>
        </authorList>
    </citation>
    <scope>NUCLEOTIDE SEQUENCE [LARGE SCALE GENOMIC DNA]</scope>
    <source>
        <strain evidence="7">ATCC 23193 / DSM 2154 / NCIB 8452 / DL</strain>
    </source>
</reference>
<proteinExistence type="predicted"/>
<reference evidence="6 7" key="2">
    <citation type="journal article" date="2012" name="Stand. Genomic Sci.">
        <title>Complete genome sequence of the sulfate-reducing firmicute Desulfotomaculum ruminis type strain (DL(T)).</title>
        <authorList>
            <person name="Spring S."/>
            <person name="Visser M."/>
            <person name="Lu M."/>
            <person name="Copeland A."/>
            <person name="Lapidus A."/>
            <person name="Lucas S."/>
            <person name="Cheng J.F."/>
            <person name="Han C."/>
            <person name="Tapia R."/>
            <person name="Goodwin L.A."/>
            <person name="Pitluck S."/>
            <person name="Ivanova N."/>
            <person name="Land M."/>
            <person name="Hauser L."/>
            <person name="Larimer F."/>
            <person name="Rohde M."/>
            <person name="Goker M."/>
            <person name="Detter J.C."/>
            <person name="Kyrpides N.C."/>
            <person name="Woyke T."/>
            <person name="Schaap P.J."/>
            <person name="Plugge C.M."/>
            <person name="Muyzer G."/>
            <person name="Kuever J."/>
            <person name="Pereira I.A."/>
            <person name="Parshina S.N."/>
            <person name="Bernier-Latmani R."/>
            <person name="Stams A.J."/>
            <person name="Klenk H.P."/>
        </authorList>
    </citation>
    <scope>NUCLEOTIDE SEQUENCE [LARGE SCALE GENOMIC DNA]</scope>
    <source>
        <strain evidence="7">ATCC 23193 / DSM 2154 / NCIB 8452 / DL</strain>
    </source>
</reference>
<feature type="domain" description="Radical SAM core" evidence="5">
    <location>
        <begin position="80"/>
        <end position="291"/>
    </location>
</feature>
<dbReference type="InterPro" id="IPR050377">
    <property type="entry name" value="Radical_SAM_PqqE_MftC-like"/>
</dbReference>
<keyword evidence="7" id="KW-1185">Reference proteome</keyword>
<organism evidence="6 7">
    <name type="scientific">Desulforamulus ruminis (strain ATCC 23193 / DSM 2154 / NCIMB 8452 / DL)</name>
    <name type="common">Desulfotomaculum ruminis</name>
    <dbReference type="NCBI Taxonomy" id="696281"/>
    <lineage>
        <taxon>Bacteria</taxon>
        <taxon>Bacillati</taxon>
        <taxon>Bacillota</taxon>
        <taxon>Clostridia</taxon>
        <taxon>Eubacteriales</taxon>
        <taxon>Peptococcaceae</taxon>
        <taxon>Desulforamulus</taxon>
    </lineage>
</organism>
<dbReference type="GO" id="GO:0003824">
    <property type="term" value="F:catalytic activity"/>
    <property type="evidence" value="ECO:0007669"/>
    <property type="project" value="InterPro"/>
</dbReference>
<dbReference type="InterPro" id="IPR007197">
    <property type="entry name" value="rSAM"/>
</dbReference>
<dbReference type="KEGG" id="dru:Desru_2198"/>
<protein>
    <submittedName>
        <fullName evidence="6">Radical SAM domain protein</fullName>
    </submittedName>
</protein>
<dbReference type="RefSeq" id="WP_013842206.1">
    <property type="nucleotide sequence ID" value="NC_015589.1"/>
</dbReference>
<dbReference type="OrthoDB" id="7021155at2"/>
<evidence type="ECO:0000259" key="5">
    <source>
        <dbReference type="PROSITE" id="PS51918"/>
    </source>
</evidence>
<dbReference type="PANTHER" id="PTHR11228:SF7">
    <property type="entry name" value="PQQA PEPTIDE CYCLASE"/>
    <property type="match status" value="1"/>
</dbReference>